<dbReference type="PROSITE" id="PS51099">
    <property type="entry name" value="PTS_EIIB_TYPE_2"/>
    <property type="match status" value="1"/>
</dbReference>
<evidence type="ECO:0000259" key="15">
    <source>
        <dbReference type="PROSITE" id="PS51099"/>
    </source>
</evidence>
<evidence type="ECO:0000256" key="2">
    <source>
        <dbReference type="ARBA" id="ARBA00022448"/>
    </source>
</evidence>
<feature type="transmembrane region" description="Helical" evidence="13">
    <location>
        <begin position="201"/>
        <end position="220"/>
    </location>
</feature>
<feature type="transmembrane region" description="Helical" evidence="13">
    <location>
        <begin position="162"/>
        <end position="181"/>
    </location>
</feature>
<gene>
    <name evidence="17" type="ORF">V5S96_00450</name>
</gene>
<feature type="transmembrane region" description="Helical" evidence="13">
    <location>
        <begin position="323"/>
        <end position="342"/>
    </location>
</feature>
<feature type="transmembrane region" description="Helical" evidence="13">
    <location>
        <begin position="397"/>
        <end position="418"/>
    </location>
</feature>
<evidence type="ECO:0000256" key="6">
    <source>
        <dbReference type="ARBA" id="ARBA00022679"/>
    </source>
</evidence>
<keyword evidence="4" id="KW-0597">Phosphoprotein</keyword>
<evidence type="ECO:0000256" key="5">
    <source>
        <dbReference type="ARBA" id="ARBA00022597"/>
    </source>
</evidence>
<feature type="compositionally biased region" description="Low complexity" evidence="12">
    <location>
        <begin position="107"/>
        <end position="125"/>
    </location>
</feature>
<evidence type="ECO:0000259" key="14">
    <source>
        <dbReference type="PROSITE" id="PS51094"/>
    </source>
</evidence>
<dbReference type="RefSeq" id="WP_337889516.1">
    <property type="nucleotide sequence ID" value="NZ_JBAHVI010000002.1"/>
</dbReference>
<name>A0ABU8NXX8_9CORY</name>
<dbReference type="SUPFAM" id="SSF52794">
    <property type="entry name" value="PTS system IIB component-like"/>
    <property type="match status" value="1"/>
</dbReference>
<evidence type="ECO:0000256" key="4">
    <source>
        <dbReference type="ARBA" id="ARBA00022553"/>
    </source>
</evidence>
<feature type="domain" description="PTS EIIA type-2" evidence="14">
    <location>
        <begin position="495"/>
        <end position="637"/>
    </location>
</feature>
<dbReference type="InterPro" id="IPR004715">
    <property type="entry name" value="PTS_IIA_fruc"/>
</dbReference>
<evidence type="ECO:0000256" key="3">
    <source>
        <dbReference type="ARBA" id="ARBA00022475"/>
    </source>
</evidence>
<evidence type="ECO:0000256" key="9">
    <source>
        <dbReference type="ARBA" id="ARBA00022777"/>
    </source>
</evidence>
<dbReference type="PROSITE" id="PS51104">
    <property type="entry name" value="PTS_EIIC_TYPE_2"/>
    <property type="match status" value="1"/>
</dbReference>
<dbReference type="PROSITE" id="PS51094">
    <property type="entry name" value="PTS_EIIA_TYPE_2"/>
    <property type="match status" value="1"/>
</dbReference>
<dbReference type="SUPFAM" id="SSF55804">
    <property type="entry name" value="Phoshotransferase/anion transport protein"/>
    <property type="match status" value="1"/>
</dbReference>
<evidence type="ECO:0000256" key="8">
    <source>
        <dbReference type="ARBA" id="ARBA00022692"/>
    </source>
</evidence>
<dbReference type="InterPro" id="IPR006327">
    <property type="entry name" value="PTS_IIC_fruc"/>
</dbReference>
<dbReference type="Gene3D" id="3.40.50.2300">
    <property type="match status" value="1"/>
</dbReference>
<dbReference type="NCBIfam" id="TIGR01427">
    <property type="entry name" value="PTS_IIC_fructo"/>
    <property type="match status" value="1"/>
</dbReference>
<protein>
    <submittedName>
        <fullName evidence="17">Fructose-specific PTS transporter subunit EIIC</fullName>
    </submittedName>
</protein>
<keyword evidence="5" id="KW-0762">Sugar transport</keyword>
<dbReference type="CDD" id="cd05569">
    <property type="entry name" value="PTS_IIB_fructose"/>
    <property type="match status" value="1"/>
</dbReference>
<dbReference type="NCBIfam" id="TIGR00848">
    <property type="entry name" value="fruA"/>
    <property type="match status" value="1"/>
</dbReference>
<feature type="domain" description="PTS EIIB type-2" evidence="15">
    <location>
        <begin position="9"/>
        <end position="104"/>
    </location>
</feature>
<evidence type="ECO:0000256" key="7">
    <source>
        <dbReference type="ARBA" id="ARBA00022683"/>
    </source>
</evidence>
<comment type="caution">
    <text evidence="17">The sequence shown here is derived from an EMBL/GenBank/DDBJ whole genome shotgun (WGS) entry which is preliminary data.</text>
</comment>
<keyword evidence="2" id="KW-0813">Transport</keyword>
<dbReference type="InterPro" id="IPR013014">
    <property type="entry name" value="PTS_EIIC_2"/>
</dbReference>
<sequence>MSAPNDPLILAVTACPTGIAHTYMAAEKLQAAAPEAGVRLRVETHGSIGVEGAFSEAEIREASAVLIAADVAVAKDRFAGKRVLATAVDEAIKHPVQALRRAQEAPALAGGAPGGAPTADAAGAEAGAGGGSSAGGAGGESARGANPLHAVYQALMNGVSHMIPFVVTGGLLLAVALSVGGQPTPEGLVIPEGSWWGTIEQLGVLAFGLMVPVLSAYIAAGIADRPGLAPGFITGTVAVTGSLYGSESGAGFIGGIITGVLSGYVALVIRRIPVNKFVAPIWPIIVIPILTSLIVGLLFIYVIGHPVAALFEALTQGLQGLDGGSVILLGAVIGGMIAFDMGGPFNKTAFLFGGGLIAAGNPYPMGMAAAAISVPPLAVGLATLARRRWFSAAEREAGAASLVMGFFGISEGAIPLAAARPLQVIPANVAGGAVAGALAGWWSVADHVMHGGPIVALLGAVDGVAWFFLALAAGVAVTAGLIVLLVGLQRPRREGLLREGAVLLNVHPGDREEAIRLLIDAAGSRITDPAAVLRAALDREEKATTAVGEEVAIPHARCSGVAEPVVAMARIPKGVDWEGPDGKPVRLAFLIAVPQQSGKQHLKILAALARALMRQDFREGLLRARTAREVVKRVEGALPPKEGDGTRGLVAVT</sequence>
<dbReference type="InterPro" id="IPR003501">
    <property type="entry name" value="PTS_EIIB_2/3"/>
</dbReference>
<dbReference type="Proteomes" id="UP001359781">
    <property type="component" value="Unassembled WGS sequence"/>
</dbReference>
<evidence type="ECO:0000256" key="1">
    <source>
        <dbReference type="ARBA" id="ARBA00004429"/>
    </source>
</evidence>
<keyword evidence="11 13" id="KW-0472">Membrane</keyword>
<dbReference type="InterPro" id="IPR003353">
    <property type="entry name" value="PTS_IIB_fruc"/>
</dbReference>
<evidence type="ECO:0000313" key="17">
    <source>
        <dbReference type="EMBL" id="MEJ4098842.1"/>
    </source>
</evidence>
<dbReference type="NCBIfam" id="TIGR00829">
    <property type="entry name" value="FRU"/>
    <property type="match status" value="1"/>
</dbReference>
<keyword evidence="18" id="KW-1185">Reference proteome</keyword>
<dbReference type="InterPro" id="IPR050864">
    <property type="entry name" value="Bacterial_PTS_Sugar_Transport"/>
</dbReference>
<dbReference type="Pfam" id="PF00359">
    <property type="entry name" value="PTS_EIIA_2"/>
    <property type="match status" value="1"/>
</dbReference>
<dbReference type="InterPro" id="IPR002178">
    <property type="entry name" value="PTS_EIIA_type-2_dom"/>
</dbReference>
<keyword evidence="8 13" id="KW-0812">Transmembrane</keyword>
<dbReference type="InterPro" id="IPR016152">
    <property type="entry name" value="PTrfase/Anion_transptr"/>
</dbReference>
<dbReference type="Pfam" id="PF02302">
    <property type="entry name" value="PTS_IIB"/>
    <property type="match status" value="1"/>
</dbReference>
<feature type="domain" description="PTS EIIC type-2" evidence="16">
    <location>
        <begin position="151"/>
        <end position="495"/>
    </location>
</feature>
<evidence type="ECO:0000256" key="12">
    <source>
        <dbReference type="SAM" id="MobiDB-lite"/>
    </source>
</evidence>
<dbReference type="InterPro" id="IPR036095">
    <property type="entry name" value="PTS_EIIB-like_sf"/>
</dbReference>
<feature type="compositionally biased region" description="Gly residues" evidence="12">
    <location>
        <begin position="126"/>
        <end position="140"/>
    </location>
</feature>
<dbReference type="Gene3D" id="3.40.930.10">
    <property type="entry name" value="Mannitol-specific EII, Chain A"/>
    <property type="match status" value="1"/>
</dbReference>
<feature type="transmembrane region" description="Helical" evidence="13">
    <location>
        <begin position="425"/>
        <end position="444"/>
    </location>
</feature>
<dbReference type="PANTHER" id="PTHR30505">
    <property type="entry name" value="FRUCTOSE-LIKE PERMEASE"/>
    <property type="match status" value="1"/>
</dbReference>
<evidence type="ECO:0000256" key="13">
    <source>
        <dbReference type="SAM" id="Phobius"/>
    </source>
</evidence>
<evidence type="ECO:0000256" key="11">
    <source>
        <dbReference type="ARBA" id="ARBA00023136"/>
    </source>
</evidence>
<keyword evidence="10 13" id="KW-1133">Transmembrane helix</keyword>
<proteinExistence type="predicted"/>
<evidence type="ECO:0000313" key="18">
    <source>
        <dbReference type="Proteomes" id="UP001359781"/>
    </source>
</evidence>
<dbReference type="PANTHER" id="PTHR30505:SF0">
    <property type="entry name" value="FRUCTOSE-LIKE PTS SYSTEM EIIBC COMPONENT-RELATED"/>
    <property type="match status" value="1"/>
</dbReference>
<organism evidence="17 18">
    <name type="scientific">Corynebacterium mastitidis</name>
    <dbReference type="NCBI Taxonomy" id="161890"/>
    <lineage>
        <taxon>Bacteria</taxon>
        <taxon>Bacillati</taxon>
        <taxon>Actinomycetota</taxon>
        <taxon>Actinomycetes</taxon>
        <taxon>Mycobacteriales</taxon>
        <taxon>Corynebacteriaceae</taxon>
        <taxon>Corynebacterium</taxon>
    </lineage>
</organism>
<keyword evidence="7" id="KW-0598">Phosphotransferase system</keyword>
<feature type="region of interest" description="Disordered" evidence="12">
    <location>
        <begin position="107"/>
        <end position="140"/>
    </location>
</feature>
<comment type="subcellular location">
    <subcellularLocation>
        <location evidence="1">Cell inner membrane</location>
        <topology evidence="1">Multi-pass membrane protein</topology>
    </subcellularLocation>
</comment>
<keyword evidence="6" id="KW-0808">Transferase</keyword>
<reference evidence="17 18" key="1">
    <citation type="submission" date="2024-02" db="EMBL/GenBank/DDBJ databases">
        <title>Whole genome sequencing and characterization of Corynebacterium isolated from the ocular surface of dry eye disease sufferers.</title>
        <authorList>
            <person name="Naqvi M."/>
        </authorList>
    </citation>
    <scope>NUCLEOTIDE SEQUENCE [LARGE SCALE GENOMIC DNA]</scope>
    <source>
        <strain evidence="17 18">PCRF</strain>
    </source>
</reference>
<accession>A0ABU8NXX8</accession>
<evidence type="ECO:0000256" key="10">
    <source>
        <dbReference type="ARBA" id="ARBA00022989"/>
    </source>
</evidence>
<keyword evidence="9" id="KW-0418">Kinase</keyword>
<dbReference type="CDD" id="cd00211">
    <property type="entry name" value="PTS_IIA_fru"/>
    <property type="match status" value="1"/>
</dbReference>
<keyword evidence="3" id="KW-1003">Cell membrane</keyword>
<dbReference type="EMBL" id="JBAHVJ010000001">
    <property type="protein sequence ID" value="MEJ4098842.1"/>
    <property type="molecule type" value="Genomic_DNA"/>
</dbReference>
<feature type="transmembrane region" description="Helical" evidence="13">
    <location>
        <begin position="281"/>
        <end position="303"/>
    </location>
</feature>
<feature type="transmembrane region" description="Helical" evidence="13">
    <location>
        <begin position="250"/>
        <end position="269"/>
    </location>
</feature>
<dbReference type="PROSITE" id="PS00372">
    <property type="entry name" value="PTS_EIIA_TYPE_2_HIS"/>
    <property type="match status" value="1"/>
</dbReference>
<feature type="transmembrane region" description="Helical" evidence="13">
    <location>
        <begin position="464"/>
        <end position="488"/>
    </location>
</feature>
<evidence type="ECO:0000259" key="16">
    <source>
        <dbReference type="PROSITE" id="PS51104"/>
    </source>
</evidence>
<dbReference type="InterPro" id="IPR013011">
    <property type="entry name" value="PTS_EIIB_2"/>
</dbReference>